<keyword evidence="1" id="KW-0472">Membrane</keyword>
<feature type="transmembrane region" description="Helical" evidence="1">
    <location>
        <begin position="342"/>
        <end position="366"/>
    </location>
</feature>
<feature type="domain" description="GPR180/TMEM145 transmembrane" evidence="3">
    <location>
        <begin position="171"/>
        <end position="391"/>
    </location>
</feature>
<feature type="transmembrane region" description="Helical" evidence="1">
    <location>
        <begin position="270"/>
        <end position="290"/>
    </location>
</feature>
<dbReference type="OrthoDB" id="18589at2759"/>
<reference evidence="5" key="1">
    <citation type="journal article" date="2011" name="Genome Res.">
        <title>Phylogeny-wide analysis of social amoeba genomes highlights ancient origins for complex intercellular communication.</title>
        <authorList>
            <person name="Heidel A.J."/>
            <person name="Lawal H.M."/>
            <person name="Felder M."/>
            <person name="Schilde C."/>
            <person name="Helps N.R."/>
            <person name="Tunggal B."/>
            <person name="Rivero F."/>
            <person name="John U."/>
            <person name="Schleicher M."/>
            <person name="Eichinger L."/>
            <person name="Platzer M."/>
            <person name="Noegel A.A."/>
            <person name="Schaap P."/>
            <person name="Gloeckner G."/>
        </authorList>
    </citation>
    <scope>NUCLEOTIDE SEQUENCE [LARGE SCALE GENOMIC DNA]</scope>
    <source>
        <strain evidence="5">SH3</strain>
    </source>
</reference>
<dbReference type="GeneID" id="14868623"/>
<feature type="signal peptide" evidence="2">
    <location>
        <begin position="1"/>
        <end position="24"/>
    </location>
</feature>
<feature type="transmembrane region" description="Helical" evidence="1">
    <location>
        <begin position="310"/>
        <end position="330"/>
    </location>
</feature>
<feature type="chain" id="PRO_5003316150" description="GPR180/TMEM145 transmembrane domain-containing protein" evidence="2">
    <location>
        <begin position="25"/>
        <end position="423"/>
    </location>
</feature>
<dbReference type="KEGG" id="dfa:DFA_09114"/>
<dbReference type="GO" id="GO:0019236">
    <property type="term" value="P:response to pheromone"/>
    <property type="evidence" value="ECO:0007669"/>
    <property type="project" value="InterPro"/>
</dbReference>
<dbReference type="Proteomes" id="UP000007797">
    <property type="component" value="Unassembled WGS sequence"/>
</dbReference>
<proteinExistence type="predicted"/>
<dbReference type="RefSeq" id="XP_004354967.1">
    <property type="nucleotide sequence ID" value="XM_004354915.1"/>
</dbReference>
<dbReference type="InterPro" id="IPR019336">
    <property type="entry name" value="GPR180/TMEM145_TM"/>
</dbReference>
<dbReference type="Pfam" id="PF10192">
    <property type="entry name" value="GPR180-TMEM145_TM"/>
    <property type="match status" value="1"/>
</dbReference>
<evidence type="ECO:0000259" key="3">
    <source>
        <dbReference type="Pfam" id="PF10192"/>
    </source>
</evidence>
<feature type="transmembrane region" description="Helical" evidence="1">
    <location>
        <begin position="386"/>
        <end position="404"/>
    </location>
</feature>
<evidence type="ECO:0000313" key="5">
    <source>
        <dbReference type="Proteomes" id="UP000007797"/>
    </source>
</evidence>
<accession>F4Q6Q7</accession>
<keyword evidence="1" id="KW-0812">Transmembrane</keyword>
<dbReference type="InterPro" id="IPR047831">
    <property type="entry name" value="GPR180/TMEM145"/>
</dbReference>
<dbReference type="OMA" id="YTWSGCA"/>
<evidence type="ECO:0000256" key="1">
    <source>
        <dbReference type="SAM" id="Phobius"/>
    </source>
</evidence>
<evidence type="ECO:0000313" key="4">
    <source>
        <dbReference type="EMBL" id="EGG16567.1"/>
    </source>
</evidence>
<keyword evidence="1" id="KW-1133">Transmembrane helix</keyword>
<dbReference type="GO" id="GO:0007186">
    <property type="term" value="P:G protein-coupled receptor signaling pathway"/>
    <property type="evidence" value="ECO:0007669"/>
    <property type="project" value="InterPro"/>
</dbReference>
<keyword evidence="2" id="KW-0732">Signal</keyword>
<sequence length="423" mass="48356">MNKLNLLISTLTVLLFIIVGLTESKVISGNHYRSQSNWNFIDKFAMTLDSHVTIDIEFVKGDMSSVLLYSDKHWDYIIKNDQLTCQELESMAEAKIDNGSPYNENYPIPIYQQRARYWYVVFSNCIAPADKMDRTHLGKYSITMENRGDKLNRVISADEQFTPHMSIIALIVLFAVFIVSVHSISVQTNLGYRSEVMKLFTSAVVLKMVSLLILIGYYAEYYAQDTNLDNLKLASNCVDIFARSVFGLVLLLLSQGFNVSTMSPSLFPRVLTSAFFLVYLVYSLAASIFYDCLAKLYRVQHYYIDTAIGYPILGVVGCMFIYFIFSTFHTRSQQLDATRRKLLCMVGCIFSLWFFCYPAATIISHFVADTVRFRSVTCFNQITETLFYMIFSGLFVGCSSNKFIHIFNPISTHTNDKLKTLDI</sequence>
<feature type="transmembrane region" description="Helical" evidence="1">
    <location>
        <begin position="165"/>
        <end position="184"/>
    </location>
</feature>
<name>F4Q6Q7_CACFS</name>
<organism evidence="4 5">
    <name type="scientific">Cavenderia fasciculata</name>
    <name type="common">Slime mold</name>
    <name type="synonym">Dictyostelium fasciculatum</name>
    <dbReference type="NCBI Taxonomy" id="261658"/>
    <lineage>
        <taxon>Eukaryota</taxon>
        <taxon>Amoebozoa</taxon>
        <taxon>Evosea</taxon>
        <taxon>Eumycetozoa</taxon>
        <taxon>Dictyostelia</taxon>
        <taxon>Acytosteliales</taxon>
        <taxon>Cavenderiaceae</taxon>
        <taxon>Cavenderia</taxon>
    </lineage>
</organism>
<dbReference type="PANTHER" id="PTHR23252">
    <property type="entry name" value="INTIMAL THICKNESS RECEPTOR-RELATED"/>
    <property type="match status" value="1"/>
</dbReference>
<keyword evidence="5" id="KW-1185">Reference proteome</keyword>
<feature type="transmembrane region" description="Helical" evidence="1">
    <location>
        <begin position="240"/>
        <end position="258"/>
    </location>
</feature>
<dbReference type="AlphaFoldDB" id="F4Q6Q7"/>
<dbReference type="PANTHER" id="PTHR23252:SF24">
    <property type="entry name" value="TRANSMEMBRANE PROTEIN 145"/>
    <property type="match status" value="1"/>
</dbReference>
<evidence type="ECO:0000256" key="2">
    <source>
        <dbReference type="SAM" id="SignalP"/>
    </source>
</evidence>
<dbReference type="EMBL" id="GL883023">
    <property type="protein sequence ID" value="EGG16567.1"/>
    <property type="molecule type" value="Genomic_DNA"/>
</dbReference>
<protein>
    <recommendedName>
        <fullName evidence="3">GPR180/TMEM145 transmembrane domain-containing protein</fullName>
    </recommendedName>
</protein>
<feature type="transmembrane region" description="Helical" evidence="1">
    <location>
        <begin position="196"/>
        <end position="220"/>
    </location>
</feature>
<gene>
    <name evidence="4" type="ORF">DFA_09114</name>
</gene>